<dbReference type="Pfam" id="PF06101">
    <property type="entry name" value="Vps62"/>
    <property type="match status" value="1"/>
</dbReference>
<evidence type="ECO:0000313" key="2">
    <source>
        <dbReference type="EMBL" id="MEU6800303.1"/>
    </source>
</evidence>
<keyword evidence="1" id="KW-0732">Signal</keyword>
<dbReference type="PANTHER" id="PTHR48174">
    <property type="entry name" value="DUF946 FAMILY PROTEIN"/>
    <property type="match status" value="1"/>
</dbReference>
<keyword evidence="3" id="KW-1185">Reference proteome</keyword>
<reference evidence="2 3" key="1">
    <citation type="submission" date="2024-06" db="EMBL/GenBank/DDBJ databases">
        <title>The Natural Products Discovery Center: Release of the First 8490 Sequenced Strains for Exploring Actinobacteria Biosynthetic Diversity.</title>
        <authorList>
            <person name="Kalkreuter E."/>
            <person name="Kautsar S.A."/>
            <person name="Yang D."/>
            <person name="Bader C.D."/>
            <person name="Teijaro C.N."/>
            <person name="Fluegel L."/>
            <person name="Davis C.M."/>
            <person name="Simpson J.R."/>
            <person name="Lauterbach L."/>
            <person name="Steele A.D."/>
            <person name="Gui C."/>
            <person name="Meng S."/>
            <person name="Li G."/>
            <person name="Viehrig K."/>
            <person name="Ye F."/>
            <person name="Su P."/>
            <person name="Kiefer A.F."/>
            <person name="Nichols A."/>
            <person name="Cepeda A.J."/>
            <person name="Yan W."/>
            <person name="Fan B."/>
            <person name="Jiang Y."/>
            <person name="Adhikari A."/>
            <person name="Zheng C.-J."/>
            <person name="Schuster L."/>
            <person name="Cowan T.M."/>
            <person name="Smanski M.J."/>
            <person name="Chevrette M.G."/>
            <person name="De Carvalho L.P.S."/>
            <person name="Shen B."/>
        </authorList>
    </citation>
    <scope>NUCLEOTIDE SEQUENCE [LARGE SCALE GENOMIC DNA]</scope>
    <source>
        <strain evidence="2 3">NPDC046851</strain>
    </source>
</reference>
<feature type="signal peptide" evidence="1">
    <location>
        <begin position="1"/>
        <end position="35"/>
    </location>
</feature>
<comment type="caution">
    <text evidence="2">The sequence shown here is derived from an EMBL/GenBank/DDBJ whole genome shotgun (WGS) entry which is preliminary data.</text>
</comment>
<dbReference type="EMBL" id="JBEYXT010000012">
    <property type="protein sequence ID" value="MEU6800303.1"/>
    <property type="molecule type" value="Genomic_DNA"/>
</dbReference>
<dbReference type="RefSeq" id="WP_359690846.1">
    <property type="nucleotide sequence ID" value="NZ_JBEYXT010000012.1"/>
</dbReference>
<evidence type="ECO:0000313" key="3">
    <source>
        <dbReference type="Proteomes" id="UP001551189"/>
    </source>
</evidence>
<feature type="chain" id="PRO_5047183255" evidence="1">
    <location>
        <begin position="36"/>
        <end position="608"/>
    </location>
</feature>
<protein>
    <submittedName>
        <fullName evidence="2">Vps62-related protein</fullName>
    </submittedName>
</protein>
<proteinExistence type="predicted"/>
<dbReference type="InterPro" id="IPR009291">
    <property type="entry name" value="Vps62"/>
</dbReference>
<sequence length="608" mass="65002">MRHRSVSVRRWGAGLIATASALVLLPALASPPAVAAERTRSAATASVSSADEELARRYAPRIWLQSAEDYFPSSVEWSLENTHIETHGDDQFYVTNEPLGCDSCTNPGFLSGQRPDHDDVPAYAEVVHRTENGRATNITDIIYWTFYPYNNGKRVCIGWQSPFGCVGGYSTFGNHVGDWEHVTIRFVGDKPYQISLSQHDGGQALVYGAEGILDGDQPVVYAAQGSHGLYPDAGRHTYRHLPNGDTLDDDTDAGTLWDTRKGLQVFSWQDKYSGDLEWLNFTGRWGNWKSGCGISEPITGECVLNDGPKGPSMKEVFKPHMQALDGAPGLFGGAIADMVIDGDRTGVLTTDGTAYVREGDAYANWMYQADGVSSLALSGNRIGIVQGDVASVKEGGLDAGWVRQSEGVSSLALSGNRVGVIRKGVAEVKEGDLNAGWVTQAEGVSSLVLSGNRVGVIHKGVAEVKEGDLKAEWGLQEKNAASLSLSGDRVGVLTTDRTALVKAGDLHADWVNEFGGVTGLTLSDTRVGVLVKGGKALVKEGDLSAEWVDEADAVTSLVLSGDRIGILTTDGTTEGTAYVKQGGLHAKWGLQNFTFRDKGDKGHKGING</sequence>
<name>A0ABV3ASZ3_9ACTN</name>
<dbReference type="Proteomes" id="UP001551189">
    <property type="component" value="Unassembled WGS sequence"/>
</dbReference>
<evidence type="ECO:0000256" key="1">
    <source>
        <dbReference type="SAM" id="SignalP"/>
    </source>
</evidence>
<dbReference type="PANTHER" id="PTHR48174:SF5">
    <property type="entry name" value="VACUOLAR PROTEIN SORTING-ASSOCIATED PROTEIN 62"/>
    <property type="match status" value="1"/>
</dbReference>
<organism evidence="2 3">
    <name type="scientific">Streptomyces neyagawaensis</name>
    <dbReference type="NCBI Taxonomy" id="42238"/>
    <lineage>
        <taxon>Bacteria</taxon>
        <taxon>Bacillati</taxon>
        <taxon>Actinomycetota</taxon>
        <taxon>Actinomycetes</taxon>
        <taxon>Kitasatosporales</taxon>
        <taxon>Streptomycetaceae</taxon>
        <taxon>Streptomyces</taxon>
    </lineage>
</organism>
<gene>
    <name evidence="2" type="ORF">ABZ931_04685</name>
</gene>
<accession>A0ABV3ASZ3</accession>